<dbReference type="InterPro" id="IPR001969">
    <property type="entry name" value="Aspartic_peptidase_AS"/>
</dbReference>
<sequence>MNVQRFTYNPQRYLPFIPMTLFYEEISIEKEALVDSGATNNVLPYHVGLELGLSWEAQTRKLTPVDILRGAPVVGIRLYGQIKPFPLVPLVFAWTQKNDIPLILGHVNFFGEFDVHFYDTQGFFELRPGKRF</sequence>
<proteinExistence type="predicted"/>
<accession>A0A081CA85</accession>
<evidence type="ECO:0008006" key="3">
    <source>
        <dbReference type="Google" id="ProtNLM"/>
    </source>
</evidence>
<keyword evidence="2" id="KW-1185">Reference proteome</keyword>
<name>A0A081CA85_VECG1</name>
<dbReference type="AlphaFoldDB" id="A0A081CA85"/>
<gene>
    <name evidence="1" type="ORF">U27_01391</name>
</gene>
<dbReference type="PROSITE" id="PS00141">
    <property type="entry name" value="ASP_PROTEASE"/>
    <property type="match status" value="1"/>
</dbReference>
<protein>
    <recommendedName>
        <fullName evidence="3">Peptidase A2 domain-containing protein</fullName>
    </recommendedName>
</protein>
<evidence type="ECO:0000313" key="1">
    <source>
        <dbReference type="EMBL" id="GAK61490.1"/>
    </source>
</evidence>
<dbReference type="EMBL" id="DF820479">
    <property type="protein sequence ID" value="GAK61490.1"/>
    <property type="molecule type" value="Genomic_DNA"/>
</dbReference>
<dbReference type="eggNOG" id="ENOG5031G3K">
    <property type="taxonomic scope" value="Bacteria"/>
</dbReference>
<dbReference type="Proteomes" id="UP000030661">
    <property type="component" value="Unassembled WGS sequence"/>
</dbReference>
<organism evidence="1 2">
    <name type="scientific">Vecturithrix granuli</name>
    <dbReference type="NCBI Taxonomy" id="1499967"/>
    <lineage>
        <taxon>Bacteria</taxon>
        <taxon>Candidatus Moduliflexota</taxon>
        <taxon>Candidatus Vecturitrichia</taxon>
        <taxon>Candidatus Vecturitrichales</taxon>
        <taxon>Candidatus Vecturitrichaceae</taxon>
        <taxon>Candidatus Vecturithrix</taxon>
    </lineage>
</organism>
<dbReference type="HOGENOM" id="CLU_153846_0_0_0"/>
<dbReference type="GO" id="GO:0006508">
    <property type="term" value="P:proteolysis"/>
    <property type="evidence" value="ECO:0007669"/>
    <property type="project" value="InterPro"/>
</dbReference>
<evidence type="ECO:0000313" key="2">
    <source>
        <dbReference type="Proteomes" id="UP000030661"/>
    </source>
</evidence>
<dbReference type="STRING" id="1499967.U27_01391"/>
<dbReference type="GO" id="GO:0004190">
    <property type="term" value="F:aspartic-type endopeptidase activity"/>
    <property type="evidence" value="ECO:0007669"/>
    <property type="project" value="InterPro"/>
</dbReference>
<reference evidence="1 2" key="1">
    <citation type="journal article" date="2015" name="PeerJ">
        <title>First genomic representation of candidate bacterial phylum KSB3 points to enhanced environmental sensing as a trigger of wastewater bulking.</title>
        <authorList>
            <person name="Sekiguchi Y."/>
            <person name="Ohashi A."/>
            <person name="Parks D.H."/>
            <person name="Yamauchi T."/>
            <person name="Tyson G.W."/>
            <person name="Hugenholtz P."/>
        </authorList>
    </citation>
    <scope>NUCLEOTIDE SEQUENCE [LARGE SCALE GENOMIC DNA]</scope>
</reference>